<comment type="similarity">
    <text evidence="2">Belongs to the CD225/Dispanin family.</text>
</comment>
<dbReference type="PANTHER" id="PTHR14948:SF25">
    <property type="entry name" value="DUF4190 DOMAIN-CONTAINING PROTEIN"/>
    <property type="match status" value="1"/>
</dbReference>
<feature type="region of interest" description="Disordered" evidence="6">
    <location>
        <begin position="1"/>
        <end position="67"/>
    </location>
</feature>
<dbReference type="EMBL" id="CACVKT020003764">
    <property type="protein sequence ID" value="CAC5385735.1"/>
    <property type="molecule type" value="Genomic_DNA"/>
</dbReference>
<keyword evidence="3 7" id="KW-0812">Transmembrane</keyword>
<protein>
    <submittedName>
        <fullName evidence="8">PRRT1</fullName>
    </submittedName>
</protein>
<dbReference type="GO" id="GO:0016020">
    <property type="term" value="C:membrane"/>
    <property type="evidence" value="ECO:0007669"/>
    <property type="project" value="UniProtKB-SubCell"/>
</dbReference>
<accession>A0A6J8BP63</accession>
<evidence type="ECO:0000313" key="8">
    <source>
        <dbReference type="EMBL" id="CAC5385735.1"/>
    </source>
</evidence>
<dbReference type="InterPro" id="IPR007593">
    <property type="entry name" value="CD225/Dispanin_fam"/>
</dbReference>
<evidence type="ECO:0000256" key="2">
    <source>
        <dbReference type="ARBA" id="ARBA00006843"/>
    </source>
</evidence>
<evidence type="ECO:0000313" key="9">
    <source>
        <dbReference type="Proteomes" id="UP000507470"/>
    </source>
</evidence>
<dbReference type="InterPro" id="IPR051423">
    <property type="entry name" value="CD225/Dispanin"/>
</dbReference>
<sequence>MNDKNQEKPNQPPPYDSNTQGYGQPQGYAQPPHPQGYNQPLGYAQPPPPQGYSQSAGYQPVPQSYTQQGYPQTQQYRNQPVYGGQGHNVIVAQPVPVTSVMTTSQPRPTNWLVPAILTCLCCFWPTGICAILAARSANQAADEGNMQFAQEKANKARNLIIITVILGAVCLAVFIVLRVMAYSSSSSYYG</sequence>
<comment type="subcellular location">
    <subcellularLocation>
        <location evidence="1">Membrane</location>
    </subcellularLocation>
</comment>
<gene>
    <name evidence="8" type="ORF">MCOR_21243</name>
</gene>
<proteinExistence type="inferred from homology"/>
<evidence type="ECO:0000256" key="1">
    <source>
        <dbReference type="ARBA" id="ARBA00004370"/>
    </source>
</evidence>
<evidence type="ECO:0000256" key="6">
    <source>
        <dbReference type="SAM" id="MobiDB-lite"/>
    </source>
</evidence>
<evidence type="ECO:0000256" key="4">
    <source>
        <dbReference type="ARBA" id="ARBA00022989"/>
    </source>
</evidence>
<feature type="transmembrane region" description="Helical" evidence="7">
    <location>
        <begin position="111"/>
        <end position="137"/>
    </location>
</feature>
<organism evidence="8 9">
    <name type="scientific">Mytilus coruscus</name>
    <name type="common">Sea mussel</name>
    <dbReference type="NCBI Taxonomy" id="42192"/>
    <lineage>
        <taxon>Eukaryota</taxon>
        <taxon>Metazoa</taxon>
        <taxon>Spiralia</taxon>
        <taxon>Lophotrochozoa</taxon>
        <taxon>Mollusca</taxon>
        <taxon>Bivalvia</taxon>
        <taxon>Autobranchia</taxon>
        <taxon>Pteriomorphia</taxon>
        <taxon>Mytilida</taxon>
        <taxon>Mytiloidea</taxon>
        <taxon>Mytilidae</taxon>
        <taxon>Mytilinae</taxon>
        <taxon>Mytilus</taxon>
    </lineage>
</organism>
<feature type="compositionally biased region" description="Low complexity" evidence="6">
    <location>
        <begin position="20"/>
        <end position="30"/>
    </location>
</feature>
<evidence type="ECO:0000256" key="5">
    <source>
        <dbReference type="ARBA" id="ARBA00023136"/>
    </source>
</evidence>
<name>A0A6J8BP63_MYTCO</name>
<keyword evidence="4 7" id="KW-1133">Transmembrane helix</keyword>
<dbReference type="Pfam" id="PF04505">
    <property type="entry name" value="CD225"/>
    <property type="match status" value="1"/>
</dbReference>
<dbReference type="PANTHER" id="PTHR14948">
    <property type="entry name" value="NG5"/>
    <property type="match status" value="1"/>
</dbReference>
<dbReference type="OrthoDB" id="10038436at2759"/>
<dbReference type="Proteomes" id="UP000507470">
    <property type="component" value="Unassembled WGS sequence"/>
</dbReference>
<reference evidence="8 9" key="1">
    <citation type="submission" date="2020-06" db="EMBL/GenBank/DDBJ databases">
        <authorList>
            <person name="Li R."/>
            <person name="Bekaert M."/>
        </authorList>
    </citation>
    <scope>NUCLEOTIDE SEQUENCE [LARGE SCALE GENOMIC DNA]</scope>
    <source>
        <strain evidence="9">wild</strain>
    </source>
</reference>
<evidence type="ECO:0000256" key="7">
    <source>
        <dbReference type="SAM" id="Phobius"/>
    </source>
</evidence>
<keyword evidence="9" id="KW-1185">Reference proteome</keyword>
<keyword evidence="5 7" id="KW-0472">Membrane</keyword>
<feature type="transmembrane region" description="Helical" evidence="7">
    <location>
        <begin position="158"/>
        <end position="181"/>
    </location>
</feature>
<dbReference type="AlphaFoldDB" id="A0A6J8BP63"/>
<evidence type="ECO:0000256" key="3">
    <source>
        <dbReference type="ARBA" id="ARBA00022692"/>
    </source>
</evidence>